<name>A0A6J7DRI9_9ZZZZ</name>
<dbReference type="AlphaFoldDB" id="A0A6J7DRI9"/>
<evidence type="ECO:0000313" key="1">
    <source>
        <dbReference type="EMBL" id="CAB4871304.1"/>
    </source>
</evidence>
<dbReference type="EMBL" id="CAFBLP010000015">
    <property type="protein sequence ID" value="CAB4871304.1"/>
    <property type="molecule type" value="Genomic_DNA"/>
</dbReference>
<organism evidence="1">
    <name type="scientific">freshwater metagenome</name>
    <dbReference type="NCBI Taxonomy" id="449393"/>
    <lineage>
        <taxon>unclassified sequences</taxon>
        <taxon>metagenomes</taxon>
        <taxon>ecological metagenomes</taxon>
    </lineage>
</organism>
<protein>
    <submittedName>
        <fullName evidence="1">Unannotated protein</fullName>
    </submittedName>
</protein>
<accession>A0A6J7DRI9</accession>
<reference evidence="1" key="1">
    <citation type="submission" date="2020-05" db="EMBL/GenBank/DDBJ databases">
        <authorList>
            <person name="Chiriac C."/>
            <person name="Salcher M."/>
            <person name="Ghai R."/>
            <person name="Kavagutti S V."/>
        </authorList>
    </citation>
    <scope>NUCLEOTIDE SEQUENCE</scope>
</reference>
<sequence length="113" mass="12533">MSGHSSRGLVRPFAQRLLSADLPGLSHAQRDQVAAFTVQRVDELPSVLRLGVEIIAAPMRIVVAIPGSGRAITWLIHHPLPLVGEYVRMIRSLAYTYIWEQWPLTLPDGSSPR</sequence>
<gene>
    <name evidence="1" type="ORF">UFOPK3376_00844</name>
</gene>
<proteinExistence type="predicted"/>